<dbReference type="Pfam" id="PF10633">
    <property type="entry name" value="NPCBM_assoc"/>
    <property type="match status" value="1"/>
</dbReference>
<dbReference type="InterPro" id="IPR028995">
    <property type="entry name" value="Glyco_hydro_57/38_cen_sf"/>
</dbReference>
<dbReference type="InterPro" id="IPR000602">
    <property type="entry name" value="Glyco_hydro_38_N"/>
</dbReference>
<keyword evidence="2" id="KW-0479">Metal-binding</keyword>
<sequence>MLTIDAVESTELFVGPDDAPRQVLRVRTSSTSPTERIGVVVSGGAEGTLSGVPGTGVHEVPVTTTASPGSVVEITVRAAGEETASATGTLTVAEPGWTVFLVSHFHYDPVWWNTQAGYASEWDELPDAQDVRMSFQFTAFQLIDAHLELARRDPDYRFVLAEVDYLKPYWDAFPENREILRTLVAEGRLEIMGGTYNEPNTNLTGAESTIRNAVYGVGFQRDILGGEPATAWQLDAFGHDPQFPGLMADAGLTSSAWARGPFHQWGPSLEMGTYDTPHGDPSGMQFRSEFEWISPSGRGLLTSYMAAHYSAGWSMDSAQTLADAEESVYGLFLRMKKVAATRNVLVPVGTDYSPPNKWLTEIHRDWNARYAWPRFVCALPRDFFGAVSAELAATGARLSPQTRDMNPVYTGKDVSYIDTKQAQRAAENELLDAEKFAALASLLGEARYPEAALDKAWRQLVYGAHHDAITGTESDQVYLDLLAGWREAFDLAKGVHEASLRHLAARVDTGAASDAGSVVVFNAMAWPRTDVVRVTVPAPFHGLTDENGVAVPAVVEHQTADRAEVAFLAADVPSVGYRTYQLAASGAPVGWEAIGGHTIANEHHRLAVDPARGGAVGSLVDLATGDELITPGEVGNEIVVYDEYSEHPAFREGPWHLLPTGASAGSASAPARSVVAERSPLGERVTVTGSLGSLAYTQVVTLWRGVGRVDCVTHLDGFDDADKLIRLRWPCLVEGALPVSEVGHAVVGRSFAHPDVDAARHPWTLDNPAYQWFGLSSAARVTLRSAEGEEESHAVGVAEIIVPRESDAAGLGRDLAVRLAQSGVTATVTHAEGNRYGLLSFDSNLPDTRVAIGGPDVNAFTAAVLDAADPGYRRELERALAADGHAVVWVPARRPIGEIFHPEADLRDPADLPVLVIASAGDLREAVAAVAADLADSVIEVGRPAGLSGGQSGGDGLDHRTVAVLNRGVPGFAVDTRGRLHLSLMRSCTGWPSGVWIDPPRRTTPDGSGFQLQHWSHTFDYALASGAGDWRDAGIVARAHDFNHPLRALSEPPHDGPLPSSASLLHVRPSTQPPSTRPGGGAGRPYGGAVLAAFKAAGNPTAHGRSRTADPRDGLTARLYEPHGRESSFTLGSHVPFREAAFADVLEVEAGEAKTRDGVLHADLAPSQVATFVLQAGDAATRPADEEHACEPLGPDAETAQPVFSRFWLHNRGSAPLGYQPMSVYARAVTPETGGPARLRVTLACDLTDAAAEGEVSVVVPPGWDASPQDRPVRLGPGDWTEFDVTLTPPAGEEPGPGGSYGEVWPVAVRLAYGGQVYEDVVFVDGEGRPSRGGEAGLLAVDVPEEGLELKPGQRGSWTVRLRNRAAFDIRGEAQLISPWGTWGLAGPAVHAVSVEAGAEGEVTVEVDVPPGARPGTWWLLVKCMWFGRVSYSPAVPLRIRAGR</sequence>
<dbReference type="InterPro" id="IPR011682">
    <property type="entry name" value="Glyco_hydro_38_C"/>
</dbReference>
<dbReference type="GO" id="GO:0046872">
    <property type="term" value="F:metal ion binding"/>
    <property type="evidence" value="ECO:0007669"/>
    <property type="project" value="UniProtKB-KW"/>
</dbReference>
<dbReference type="Gene3D" id="2.70.98.30">
    <property type="entry name" value="Golgi alpha-mannosidase II, domain 4"/>
    <property type="match status" value="2"/>
</dbReference>
<dbReference type="GO" id="GO:0009313">
    <property type="term" value="P:oligosaccharide catabolic process"/>
    <property type="evidence" value="ECO:0007669"/>
    <property type="project" value="TreeGrafter"/>
</dbReference>
<dbReference type="InterPro" id="IPR013780">
    <property type="entry name" value="Glyco_hydro_b"/>
</dbReference>
<feature type="region of interest" description="Disordered" evidence="5">
    <location>
        <begin position="1046"/>
        <end position="1087"/>
    </location>
</feature>
<dbReference type="InterPro" id="IPR018905">
    <property type="entry name" value="A-galactase_NEW3"/>
</dbReference>
<keyword evidence="3" id="KW-0378">Hydrolase</keyword>
<dbReference type="PANTHER" id="PTHR46017:SF1">
    <property type="entry name" value="ALPHA-MANNOSIDASE 2C1"/>
    <property type="match status" value="1"/>
</dbReference>
<evidence type="ECO:0000256" key="5">
    <source>
        <dbReference type="SAM" id="MobiDB-lite"/>
    </source>
</evidence>
<dbReference type="InterPro" id="IPR011013">
    <property type="entry name" value="Gal_mutarotase_sf_dom"/>
</dbReference>
<evidence type="ECO:0000313" key="8">
    <source>
        <dbReference type="Proteomes" id="UP000605992"/>
    </source>
</evidence>
<keyword evidence="8" id="KW-1185">Reference proteome</keyword>
<proteinExistence type="inferred from homology"/>
<dbReference type="InterPro" id="IPR011330">
    <property type="entry name" value="Glyco_hydro/deAcase_b/a-brl"/>
</dbReference>
<dbReference type="InterPro" id="IPR027291">
    <property type="entry name" value="Glyco_hydro_38_N_sf"/>
</dbReference>
<dbReference type="Pfam" id="PF09261">
    <property type="entry name" value="Alpha-mann_mid"/>
    <property type="match status" value="1"/>
</dbReference>
<organism evidence="7 8">
    <name type="scientific">Planotetraspora thailandica</name>
    <dbReference type="NCBI Taxonomy" id="487172"/>
    <lineage>
        <taxon>Bacteria</taxon>
        <taxon>Bacillati</taxon>
        <taxon>Actinomycetota</taxon>
        <taxon>Actinomycetes</taxon>
        <taxon>Streptosporangiales</taxon>
        <taxon>Streptosporangiaceae</taxon>
        <taxon>Planotetraspora</taxon>
    </lineage>
</organism>
<dbReference type="InterPro" id="IPR015341">
    <property type="entry name" value="Glyco_hydro_38_cen"/>
</dbReference>
<dbReference type="Proteomes" id="UP000605992">
    <property type="component" value="Unassembled WGS sequence"/>
</dbReference>
<evidence type="ECO:0000256" key="2">
    <source>
        <dbReference type="ARBA" id="ARBA00022723"/>
    </source>
</evidence>
<dbReference type="GO" id="GO:0006013">
    <property type="term" value="P:mannose metabolic process"/>
    <property type="evidence" value="ECO:0007669"/>
    <property type="project" value="InterPro"/>
</dbReference>
<comment type="caution">
    <text evidence="7">The sequence shown here is derived from an EMBL/GenBank/DDBJ whole genome shotgun (WGS) entry which is preliminary data.</text>
</comment>
<evidence type="ECO:0000259" key="6">
    <source>
        <dbReference type="SMART" id="SM00872"/>
    </source>
</evidence>
<dbReference type="GO" id="GO:0004559">
    <property type="term" value="F:alpha-mannosidase activity"/>
    <property type="evidence" value="ECO:0007669"/>
    <property type="project" value="InterPro"/>
</dbReference>
<dbReference type="Gene3D" id="3.20.110.10">
    <property type="entry name" value="Glycoside hydrolase 38, N terminal domain"/>
    <property type="match status" value="1"/>
</dbReference>
<gene>
    <name evidence="7" type="ORF">Pth03_01480</name>
</gene>
<reference evidence="7" key="1">
    <citation type="submission" date="2021-01" db="EMBL/GenBank/DDBJ databases">
        <title>Whole genome shotgun sequence of Planotetraspora thailandica NBRC 104271.</title>
        <authorList>
            <person name="Komaki H."/>
            <person name="Tamura T."/>
        </authorList>
    </citation>
    <scope>NUCLEOTIDE SEQUENCE</scope>
    <source>
        <strain evidence="7">NBRC 104271</strain>
    </source>
</reference>
<dbReference type="GO" id="GO:0030246">
    <property type="term" value="F:carbohydrate binding"/>
    <property type="evidence" value="ECO:0007669"/>
    <property type="project" value="InterPro"/>
</dbReference>
<keyword evidence="4" id="KW-0326">Glycosidase</keyword>
<accession>A0A8J3UTH9</accession>
<dbReference type="SUPFAM" id="SSF88713">
    <property type="entry name" value="Glycoside hydrolase/deacetylase"/>
    <property type="match status" value="1"/>
</dbReference>
<dbReference type="InterPro" id="IPR037094">
    <property type="entry name" value="Glyco_hydro_38_cen_sf"/>
</dbReference>
<evidence type="ECO:0000256" key="1">
    <source>
        <dbReference type="ARBA" id="ARBA00009792"/>
    </source>
</evidence>
<name>A0A8J3UTH9_9ACTN</name>
<dbReference type="Gene3D" id="1.20.1270.50">
    <property type="entry name" value="Glycoside hydrolase family 38, central domain"/>
    <property type="match status" value="1"/>
</dbReference>
<dbReference type="Pfam" id="PF01074">
    <property type="entry name" value="Glyco_hydro_38N"/>
    <property type="match status" value="1"/>
</dbReference>
<dbReference type="Gene3D" id="2.60.40.1180">
    <property type="entry name" value="Golgi alpha-mannosidase II"/>
    <property type="match status" value="1"/>
</dbReference>
<protein>
    <submittedName>
        <fullName evidence="7">Alpha-mannosidase</fullName>
    </submittedName>
</protein>
<dbReference type="SUPFAM" id="SSF74650">
    <property type="entry name" value="Galactose mutarotase-like"/>
    <property type="match status" value="2"/>
</dbReference>
<dbReference type="SMART" id="SM00872">
    <property type="entry name" value="Alpha-mann_mid"/>
    <property type="match status" value="1"/>
</dbReference>
<dbReference type="RefSeq" id="WP_203942091.1">
    <property type="nucleotide sequence ID" value="NZ_BOOR01000003.1"/>
</dbReference>
<feature type="domain" description="Glycoside hydrolase family 38 central" evidence="6">
    <location>
        <begin position="414"/>
        <end position="485"/>
    </location>
</feature>
<dbReference type="PANTHER" id="PTHR46017">
    <property type="entry name" value="ALPHA-MANNOSIDASE 2C1"/>
    <property type="match status" value="1"/>
</dbReference>
<evidence type="ECO:0000313" key="7">
    <source>
        <dbReference type="EMBL" id="GII51759.1"/>
    </source>
</evidence>
<evidence type="ECO:0000256" key="3">
    <source>
        <dbReference type="ARBA" id="ARBA00022801"/>
    </source>
</evidence>
<dbReference type="SUPFAM" id="SSF88688">
    <property type="entry name" value="Families 57/38 glycoside transferase middle domain"/>
    <property type="match status" value="1"/>
</dbReference>
<dbReference type="CDD" id="cd10786">
    <property type="entry name" value="GH38N_AMII_like"/>
    <property type="match status" value="1"/>
</dbReference>
<dbReference type="Pfam" id="PF07748">
    <property type="entry name" value="Glyco_hydro_38C"/>
    <property type="match status" value="1"/>
</dbReference>
<evidence type="ECO:0000256" key="4">
    <source>
        <dbReference type="ARBA" id="ARBA00023295"/>
    </source>
</evidence>
<dbReference type="EMBL" id="BOOR01000003">
    <property type="protein sequence ID" value="GII51759.1"/>
    <property type="molecule type" value="Genomic_DNA"/>
</dbReference>
<comment type="similarity">
    <text evidence="1">Belongs to the glycosyl hydrolase 38 family.</text>
</comment>